<comment type="caution">
    <text evidence="1">The sequence shown here is derived from an EMBL/GenBank/DDBJ whole genome shotgun (WGS) entry which is preliminary data.</text>
</comment>
<protein>
    <submittedName>
        <fullName evidence="1">Uncharacterized protein</fullName>
    </submittedName>
</protein>
<organism evidence="1 2">
    <name type="scientific">Goodea atripinnis</name>
    <dbReference type="NCBI Taxonomy" id="208336"/>
    <lineage>
        <taxon>Eukaryota</taxon>
        <taxon>Metazoa</taxon>
        <taxon>Chordata</taxon>
        <taxon>Craniata</taxon>
        <taxon>Vertebrata</taxon>
        <taxon>Euteleostomi</taxon>
        <taxon>Actinopterygii</taxon>
        <taxon>Neopterygii</taxon>
        <taxon>Teleostei</taxon>
        <taxon>Neoteleostei</taxon>
        <taxon>Acanthomorphata</taxon>
        <taxon>Ovalentaria</taxon>
        <taxon>Atherinomorphae</taxon>
        <taxon>Cyprinodontiformes</taxon>
        <taxon>Goodeidae</taxon>
        <taxon>Goodea</taxon>
    </lineage>
</organism>
<proteinExistence type="predicted"/>
<dbReference type="EMBL" id="JAHRIO010050692">
    <property type="protein sequence ID" value="MEQ2174813.1"/>
    <property type="molecule type" value="Genomic_DNA"/>
</dbReference>
<gene>
    <name evidence="1" type="ORF">GOODEAATRI_011612</name>
</gene>
<sequence length="87" mass="9057">MSVAVLGHAAQSRDIEVPFIGSTAVVLLRVSTVLAADAEDSLSASAAKYVSKEQNEVNAVDCEACLASDVFLAIASQHPSTIKSFFS</sequence>
<dbReference type="Proteomes" id="UP001476798">
    <property type="component" value="Unassembled WGS sequence"/>
</dbReference>
<evidence type="ECO:0000313" key="2">
    <source>
        <dbReference type="Proteomes" id="UP001476798"/>
    </source>
</evidence>
<accession>A0ABV0NTT4</accession>
<reference evidence="1 2" key="1">
    <citation type="submission" date="2021-06" db="EMBL/GenBank/DDBJ databases">
        <authorList>
            <person name="Palmer J.M."/>
        </authorList>
    </citation>
    <scope>NUCLEOTIDE SEQUENCE [LARGE SCALE GENOMIC DNA]</scope>
    <source>
        <strain evidence="1 2">GA_2019</strain>
        <tissue evidence="1">Muscle</tissue>
    </source>
</reference>
<name>A0ABV0NTT4_9TELE</name>
<evidence type="ECO:0000313" key="1">
    <source>
        <dbReference type="EMBL" id="MEQ2174813.1"/>
    </source>
</evidence>
<keyword evidence="2" id="KW-1185">Reference proteome</keyword>